<dbReference type="InterPro" id="IPR000477">
    <property type="entry name" value="RT_dom"/>
</dbReference>
<protein>
    <recommendedName>
        <fullName evidence="1">Vacuolar ATPase assembly protein VMA22</fullName>
    </recommendedName>
</protein>
<feature type="region of interest" description="Disordered" evidence="2">
    <location>
        <begin position="173"/>
        <end position="209"/>
    </location>
</feature>
<dbReference type="InterPro" id="IPR040357">
    <property type="entry name" value="Vma22/CCDC115"/>
</dbReference>
<dbReference type="Pfam" id="PF21730">
    <property type="entry name" value="Vma22_CCDC115"/>
    <property type="match status" value="1"/>
</dbReference>
<dbReference type="AlphaFoldDB" id="A0AAZ3RJ68"/>
<dbReference type="PANTHER" id="PTHR31996">
    <property type="entry name" value="COILED-COIL DOMAIN-CONTAINING PROTEIN 115"/>
    <property type="match status" value="1"/>
</dbReference>
<dbReference type="Proteomes" id="UP000694402">
    <property type="component" value="Unassembled WGS sequence"/>
</dbReference>
<dbReference type="Ensembl" id="ENSOTST00005150606.1">
    <property type="protein sequence ID" value="ENSOTSP00005141416.1"/>
    <property type="gene ID" value="ENSOTSG00005010464.2"/>
</dbReference>
<name>A0AAZ3RJ68_ONCTS</name>
<dbReference type="GO" id="GO:0070072">
    <property type="term" value="P:vacuolar proton-transporting V-type ATPase complex assembly"/>
    <property type="evidence" value="ECO:0007669"/>
    <property type="project" value="InterPro"/>
</dbReference>
<dbReference type="PANTHER" id="PTHR31996:SF2">
    <property type="entry name" value="COILED-COIL DOMAIN-CONTAINING PROTEIN 115"/>
    <property type="match status" value="1"/>
</dbReference>
<reference evidence="5" key="1">
    <citation type="journal article" date="2018" name="PLoS ONE">
        <title>Chinook salmon (Oncorhynchus tshawytscha) genome and transcriptome.</title>
        <authorList>
            <person name="Christensen K.A."/>
            <person name="Leong J.S."/>
            <person name="Sakhrani D."/>
            <person name="Biagi C.A."/>
            <person name="Minkley D.R."/>
            <person name="Withler R.E."/>
            <person name="Rondeau E.B."/>
            <person name="Koop B.F."/>
            <person name="Devlin R.H."/>
        </authorList>
    </citation>
    <scope>NUCLEOTIDE SEQUENCE [LARGE SCALE GENOMIC DNA]</scope>
</reference>
<evidence type="ECO:0000256" key="1">
    <source>
        <dbReference type="ARBA" id="ARBA00093634"/>
    </source>
</evidence>
<evidence type="ECO:0000259" key="3">
    <source>
        <dbReference type="Pfam" id="PF00078"/>
    </source>
</evidence>
<organism evidence="4 5">
    <name type="scientific">Oncorhynchus tshawytscha</name>
    <name type="common">Chinook salmon</name>
    <name type="synonym">Salmo tshawytscha</name>
    <dbReference type="NCBI Taxonomy" id="74940"/>
    <lineage>
        <taxon>Eukaryota</taxon>
        <taxon>Metazoa</taxon>
        <taxon>Chordata</taxon>
        <taxon>Craniata</taxon>
        <taxon>Vertebrata</taxon>
        <taxon>Euteleostomi</taxon>
        <taxon>Actinopterygii</taxon>
        <taxon>Neopterygii</taxon>
        <taxon>Teleostei</taxon>
        <taxon>Protacanthopterygii</taxon>
        <taxon>Salmoniformes</taxon>
        <taxon>Salmonidae</taxon>
        <taxon>Salmoninae</taxon>
        <taxon>Oncorhynchus</taxon>
    </lineage>
</organism>
<gene>
    <name evidence="4" type="primary">ccdc115</name>
</gene>
<feature type="domain" description="Reverse transcriptase" evidence="3">
    <location>
        <begin position="73"/>
        <end position="157"/>
    </location>
</feature>
<sequence length="266" mass="29237">MIADVLKELQNLDPYKSAGLDNLDPLLVKLSSAIVATPITSLFNFSFVLSDIPKNSNASAVIPLFKGGDTLDPNCYKPISILPCLSKVFESQVNKQITDHFESHRTFSAVQSGFRAGHGCTSATLKVLNDIRTAIDKRQYCSAVFIKLAKAFDSVPSSDCMFVGSTGVRRRVKTQEVPEIDQSDNKHPWTETEPAPSSKPEPNPQQDPLKWFGILVPQTLKQAQASFKQVVELSAEVATLQSAVLTTRQQLQMKQKSSSQNPDLTD</sequence>
<dbReference type="GeneTree" id="ENSGT01030000234565"/>
<dbReference type="GO" id="GO:0051082">
    <property type="term" value="F:unfolded protein binding"/>
    <property type="evidence" value="ECO:0007669"/>
    <property type="project" value="TreeGrafter"/>
</dbReference>
<reference evidence="4" key="2">
    <citation type="submission" date="2025-08" db="UniProtKB">
        <authorList>
            <consortium name="Ensembl"/>
        </authorList>
    </citation>
    <scope>IDENTIFICATION</scope>
</reference>
<proteinExistence type="predicted"/>
<evidence type="ECO:0000313" key="4">
    <source>
        <dbReference type="Ensembl" id="ENSOTSP00005141416.1"/>
    </source>
</evidence>
<accession>A0AAZ3RJ68</accession>
<evidence type="ECO:0000313" key="5">
    <source>
        <dbReference type="Proteomes" id="UP000694402"/>
    </source>
</evidence>
<reference evidence="4" key="3">
    <citation type="submission" date="2025-09" db="UniProtKB">
        <authorList>
            <consortium name="Ensembl"/>
        </authorList>
    </citation>
    <scope>IDENTIFICATION</scope>
</reference>
<dbReference type="Pfam" id="PF00078">
    <property type="entry name" value="RVT_1"/>
    <property type="match status" value="1"/>
</dbReference>
<keyword evidence="5" id="KW-1185">Reference proteome</keyword>
<evidence type="ECO:0000256" key="2">
    <source>
        <dbReference type="SAM" id="MobiDB-lite"/>
    </source>
</evidence>